<protein>
    <submittedName>
        <fullName evidence="2">Outer membrane beta-barrel protein</fullName>
    </submittedName>
</protein>
<feature type="domain" description="Outer membrane protein OmpA-like transmembrane" evidence="1">
    <location>
        <begin position="22"/>
        <end position="169"/>
    </location>
</feature>
<reference evidence="2 3" key="1">
    <citation type="submission" date="2020-04" db="EMBL/GenBank/DDBJ databases">
        <title>Flammeovirga sp. SR4, a novel species isolated from seawater.</title>
        <authorList>
            <person name="Wang X."/>
        </authorList>
    </citation>
    <scope>NUCLEOTIDE SEQUENCE [LARGE SCALE GENOMIC DNA]</scope>
    <source>
        <strain evidence="2 3">ATCC 23126</strain>
    </source>
</reference>
<dbReference type="SUPFAM" id="SSF56925">
    <property type="entry name" value="OMPA-like"/>
    <property type="match status" value="1"/>
</dbReference>
<dbReference type="RefSeq" id="WP_169656424.1">
    <property type="nucleotide sequence ID" value="NZ_JABANE010000019.1"/>
</dbReference>
<organism evidence="2 3">
    <name type="scientific">Flammeovirga aprica JL-4</name>
    <dbReference type="NCBI Taxonomy" id="694437"/>
    <lineage>
        <taxon>Bacteria</taxon>
        <taxon>Pseudomonadati</taxon>
        <taxon>Bacteroidota</taxon>
        <taxon>Cytophagia</taxon>
        <taxon>Cytophagales</taxon>
        <taxon>Flammeovirgaceae</taxon>
        <taxon>Flammeovirga</taxon>
    </lineage>
</organism>
<dbReference type="AlphaFoldDB" id="A0A7X9P231"/>
<dbReference type="InterPro" id="IPR000498">
    <property type="entry name" value="OmpA-like_TM_dom"/>
</dbReference>
<accession>A0A7X9P231</accession>
<dbReference type="GO" id="GO:0009279">
    <property type="term" value="C:cell outer membrane"/>
    <property type="evidence" value="ECO:0007669"/>
    <property type="project" value="InterPro"/>
</dbReference>
<dbReference type="EMBL" id="JABANE010000019">
    <property type="protein sequence ID" value="NME68111.1"/>
    <property type="molecule type" value="Genomic_DNA"/>
</dbReference>
<evidence type="ECO:0000313" key="3">
    <source>
        <dbReference type="Proteomes" id="UP000576082"/>
    </source>
</evidence>
<proteinExistence type="predicted"/>
<name>A0A7X9P231_9BACT</name>
<keyword evidence="3" id="KW-1185">Reference proteome</keyword>
<gene>
    <name evidence="2" type="ORF">HHU12_09075</name>
</gene>
<sequence>MKTLKNYFFLTIITLLSIHNANSQIYLGVSGGLGFIEHKNIEFFQQSYKVKGTTFAHKVTLGYQKSFIGIELGYRTLGNVSEQTSNYALNVVKKGWEASIRGKYSFGNISLFGKAGAIFLSNRNYYTLAYNQKNTFYRNHLSRGFLWGFGGEIALSKKLALRLEYESIAQKAEISYNAITIGSIFTLKSMDKNKGLNR</sequence>
<evidence type="ECO:0000259" key="1">
    <source>
        <dbReference type="Pfam" id="PF01389"/>
    </source>
</evidence>
<dbReference type="Proteomes" id="UP000576082">
    <property type="component" value="Unassembled WGS sequence"/>
</dbReference>
<comment type="caution">
    <text evidence="2">The sequence shown here is derived from an EMBL/GenBank/DDBJ whole genome shotgun (WGS) entry which is preliminary data.</text>
</comment>
<dbReference type="Gene3D" id="2.40.160.20">
    <property type="match status" value="1"/>
</dbReference>
<dbReference type="Pfam" id="PF01389">
    <property type="entry name" value="OmpA_membrane"/>
    <property type="match status" value="1"/>
</dbReference>
<dbReference type="InterPro" id="IPR011250">
    <property type="entry name" value="OMP/PagP_B-barrel"/>
</dbReference>
<evidence type="ECO:0000313" key="2">
    <source>
        <dbReference type="EMBL" id="NME68111.1"/>
    </source>
</evidence>